<evidence type="ECO:0000313" key="2">
    <source>
        <dbReference type="Proteomes" id="UP001215712"/>
    </source>
</evidence>
<dbReference type="Proteomes" id="UP001215712">
    <property type="component" value="Unassembled WGS sequence"/>
</dbReference>
<keyword evidence="2" id="KW-1185">Reference proteome</keyword>
<sequence>MPTYKYHIALLGGGTIGLSMAALHLRRSDTKVTIYDPRLNIEAEVQATLPTYLTKVSIKTSKQALWKEVSLYADTNAHLWSSSSESAQVFKDSLTTLVTHPFNPPHILPLTRLCLTRLFRREWSLRNLIFGDVPGPESNQGGPIDPLF</sequence>
<gene>
    <name evidence="1" type="ORF">N7493_006075</name>
</gene>
<dbReference type="EMBL" id="JAQJAN010000008">
    <property type="protein sequence ID" value="KAJ5724347.1"/>
    <property type="molecule type" value="Genomic_DNA"/>
</dbReference>
<name>A0AAD6HK37_9EURO</name>
<protein>
    <submittedName>
        <fullName evidence="1">Dehydrogenase multihelical</fullName>
    </submittedName>
</protein>
<organism evidence="1 2">
    <name type="scientific">Penicillium malachiteum</name>
    <dbReference type="NCBI Taxonomy" id="1324776"/>
    <lineage>
        <taxon>Eukaryota</taxon>
        <taxon>Fungi</taxon>
        <taxon>Dikarya</taxon>
        <taxon>Ascomycota</taxon>
        <taxon>Pezizomycotina</taxon>
        <taxon>Eurotiomycetes</taxon>
        <taxon>Eurotiomycetidae</taxon>
        <taxon>Eurotiales</taxon>
        <taxon>Aspergillaceae</taxon>
        <taxon>Penicillium</taxon>
    </lineage>
</organism>
<dbReference type="InterPro" id="IPR036291">
    <property type="entry name" value="NAD(P)-bd_dom_sf"/>
</dbReference>
<dbReference type="Gene3D" id="3.40.50.720">
    <property type="entry name" value="NAD(P)-binding Rossmann-like Domain"/>
    <property type="match status" value="1"/>
</dbReference>
<accession>A0AAD6HK37</accession>
<dbReference type="SUPFAM" id="SSF51735">
    <property type="entry name" value="NAD(P)-binding Rossmann-fold domains"/>
    <property type="match status" value="1"/>
</dbReference>
<reference evidence="1" key="2">
    <citation type="submission" date="2023-01" db="EMBL/GenBank/DDBJ databases">
        <authorList>
            <person name="Petersen C."/>
        </authorList>
    </citation>
    <scope>NUCLEOTIDE SEQUENCE</scope>
    <source>
        <strain evidence="1">IBT 17514</strain>
    </source>
</reference>
<comment type="caution">
    <text evidence="1">The sequence shown here is derived from an EMBL/GenBank/DDBJ whole genome shotgun (WGS) entry which is preliminary data.</text>
</comment>
<evidence type="ECO:0000313" key="1">
    <source>
        <dbReference type="EMBL" id="KAJ5724347.1"/>
    </source>
</evidence>
<proteinExistence type="predicted"/>
<reference evidence="1" key="1">
    <citation type="journal article" date="2023" name="IMA Fungus">
        <title>Comparative genomic study of the Penicillium genus elucidates a diverse pangenome and 15 lateral gene transfer events.</title>
        <authorList>
            <person name="Petersen C."/>
            <person name="Sorensen T."/>
            <person name="Nielsen M.R."/>
            <person name="Sondergaard T.E."/>
            <person name="Sorensen J.L."/>
            <person name="Fitzpatrick D.A."/>
            <person name="Frisvad J.C."/>
            <person name="Nielsen K.L."/>
        </authorList>
    </citation>
    <scope>NUCLEOTIDE SEQUENCE</scope>
    <source>
        <strain evidence="1">IBT 17514</strain>
    </source>
</reference>
<dbReference type="AlphaFoldDB" id="A0AAD6HK37"/>